<dbReference type="WBParaSite" id="SCUD_0001721401-mRNA-1">
    <property type="protein sequence ID" value="SCUD_0001721401-mRNA-1"/>
    <property type="gene ID" value="SCUD_0001721401"/>
</dbReference>
<proteinExistence type="predicted"/>
<dbReference type="InterPro" id="IPR039986">
    <property type="entry name" value="CFAP210"/>
</dbReference>
<dbReference type="STRING" id="6186.A0A183KQ76"/>
<name>A0A183KQ76_9TREM</name>
<accession>A0A183KQ76</accession>
<dbReference type="PANTHER" id="PTHR28663:SF1">
    <property type="entry name" value="CILIA- AND FLAGELLA- ASSOCIATED PROTEIN 210"/>
    <property type="match status" value="1"/>
</dbReference>
<organism evidence="1">
    <name type="scientific">Schistosoma curassoni</name>
    <dbReference type="NCBI Taxonomy" id="6186"/>
    <lineage>
        <taxon>Eukaryota</taxon>
        <taxon>Metazoa</taxon>
        <taxon>Spiralia</taxon>
        <taxon>Lophotrochozoa</taxon>
        <taxon>Platyhelminthes</taxon>
        <taxon>Trematoda</taxon>
        <taxon>Digenea</taxon>
        <taxon>Strigeidida</taxon>
        <taxon>Schistosomatoidea</taxon>
        <taxon>Schistosomatidae</taxon>
        <taxon>Schistosoma</taxon>
    </lineage>
</organism>
<dbReference type="AlphaFoldDB" id="A0A183KQ76"/>
<sequence>LSSRFQVGACLGSREKKLEDRSNRLADEEKGRMAIDRKEEKFQVEQRKKAVDKAKQQLYYETDRVRSLHVNSYYNQGVSVILRELVLPDGFDLMSHSFTVRDVITGLSRL</sequence>
<reference evidence="1" key="1">
    <citation type="submission" date="2016-06" db="UniProtKB">
        <authorList>
            <consortium name="WormBaseParasite"/>
        </authorList>
    </citation>
    <scope>IDENTIFICATION</scope>
</reference>
<dbReference type="PANTHER" id="PTHR28663">
    <property type="entry name" value="COILED-COIL DOMAIN-CONTAINING PROTEIN 173"/>
    <property type="match status" value="1"/>
</dbReference>
<evidence type="ECO:0000313" key="1">
    <source>
        <dbReference type="WBParaSite" id="SCUD_0001721401-mRNA-1"/>
    </source>
</evidence>
<protein>
    <submittedName>
        <fullName evidence="1">FACT complex subunit</fullName>
    </submittedName>
</protein>